<organism evidence="1 2">
    <name type="scientific">Komagataeibacter diospyri</name>
    <dbReference type="NCBI Taxonomy" id="1932662"/>
    <lineage>
        <taxon>Bacteria</taxon>
        <taxon>Pseudomonadati</taxon>
        <taxon>Pseudomonadota</taxon>
        <taxon>Alphaproteobacteria</taxon>
        <taxon>Acetobacterales</taxon>
        <taxon>Acetobacteraceae</taxon>
        <taxon>Komagataeibacter</taxon>
    </lineage>
</organism>
<keyword evidence="2" id="KW-1185">Reference proteome</keyword>
<dbReference type="Proteomes" id="UP000315095">
    <property type="component" value="Unassembled WGS sequence"/>
</dbReference>
<comment type="caution">
    <text evidence="1">The sequence shown here is derived from an EMBL/GenBank/DDBJ whole genome shotgun (WGS) entry which is preliminary data.</text>
</comment>
<dbReference type="AlphaFoldDB" id="A0A4P5NNS0"/>
<accession>A0A4P5NNS0</accession>
<sequence>MARTLFFSLCQKHTVSFFHTLHQVSHFVSNAVPHEYGIKSILEFFLRYISRVEEVIRSGANFFRKNSSGRLNKSHFYLWWNIFGHNFSFIESVTSPMMEGERNADNSLPRLPIPHVLSLEAGA</sequence>
<reference evidence="2" key="1">
    <citation type="submission" date="2017-01" db="EMBL/GenBank/DDBJ databases">
        <title>Komagataeibacter sp. MSKU9 whole genome sequencing project.</title>
        <authorList>
            <person name="Matsutani M."/>
            <person name="Naloka K."/>
            <person name="Theeragool G."/>
            <person name="Yakushi T."/>
            <person name="Matsushita K."/>
        </authorList>
    </citation>
    <scope>NUCLEOTIDE SEQUENCE [LARGE SCALE GENOMIC DNA]</scope>
    <source>
        <strain evidence="2">MSKU9</strain>
    </source>
</reference>
<protein>
    <submittedName>
        <fullName evidence="1">Uncharacterized protein</fullName>
    </submittedName>
</protein>
<proteinExistence type="predicted"/>
<gene>
    <name evidence="1" type="ORF">MSKU9_1174</name>
</gene>
<evidence type="ECO:0000313" key="1">
    <source>
        <dbReference type="EMBL" id="GCE83033.1"/>
    </source>
</evidence>
<evidence type="ECO:0000313" key="2">
    <source>
        <dbReference type="Proteomes" id="UP000315095"/>
    </source>
</evidence>
<dbReference type="EMBL" id="BDLU01000032">
    <property type="protein sequence ID" value="GCE83033.1"/>
    <property type="molecule type" value="Genomic_DNA"/>
</dbReference>
<name>A0A4P5NNS0_9PROT</name>